<comment type="subcellular location">
    <subcellularLocation>
        <location evidence="2 10">Cytoplasm</location>
    </subcellularLocation>
</comment>
<dbReference type="GO" id="GO:0016020">
    <property type="term" value="C:membrane"/>
    <property type="evidence" value="ECO:0007669"/>
    <property type="project" value="GOC"/>
</dbReference>
<dbReference type="NCBIfam" id="TIGR01750">
    <property type="entry name" value="fabZ"/>
    <property type="match status" value="1"/>
</dbReference>
<evidence type="ECO:0000256" key="3">
    <source>
        <dbReference type="ARBA" id="ARBA00009174"/>
    </source>
</evidence>
<organism evidence="11 12">
    <name type="scientific">Candidatus Termititenax dinenymphae</name>
    <dbReference type="NCBI Taxonomy" id="2218523"/>
    <lineage>
        <taxon>Bacteria</taxon>
        <taxon>Bacillati</taxon>
        <taxon>Candidatus Margulisiibacteriota</taxon>
        <taxon>Candidatus Termititenacia</taxon>
        <taxon>Candidatus Termititenacales</taxon>
        <taxon>Candidatus Termititenacaceae</taxon>
        <taxon>Candidatus Termititenax</taxon>
    </lineage>
</organism>
<feature type="active site" evidence="10">
    <location>
        <position position="46"/>
    </location>
</feature>
<dbReference type="HAMAP" id="MF_00406">
    <property type="entry name" value="FabZ"/>
    <property type="match status" value="1"/>
</dbReference>
<comment type="similarity">
    <text evidence="3 10">Belongs to the thioester dehydratase family. FabZ subfamily.</text>
</comment>
<dbReference type="InterPro" id="IPR010084">
    <property type="entry name" value="FabZ"/>
</dbReference>
<name>A0A388TLQ8_9BACT</name>
<dbReference type="Gene3D" id="3.10.129.10">
    <property type="entry name" value="Hotdog Thioesterase"/>
    <property type="match status" value="1"/>
</dbReference>
<comment type="catalytic activity">
    <reaction evidence="1 10">
        <text>a (3R)-hydroxyacyl-[ACP] = a (2E)-enoyl-[ACP] + H2O</text>
        <dbReference type="Rhea" id="RHEA:13097"/>
        <dbReference type="Rhea" id="RHEA-COMP:9925"/>
        <dbReference type="Rhea" id="RHEA-COMP:9945"/>
        <dbReference type="ChEBI" id="CHEBI:15377"/>
        <dbReference type="ChEBI" id="CHEBI:78784"/>
        <dbReference type="ChEBI" id="CHEBI:78827"/>
        <dbReference type="EC" id="4.2.1.59"/>
    </reaction>
</comment>
<evidence type="ECO:0000256" key="9">
    <source>
        <dbReference type="ARBA" id="ARBA00025049"/>
    </source>
</evidence>
<keyword evidence="12" id="KW-1185">Reference proteome</keyword>
<dbReference type="CDD" id="cd01288">
    <property type="entry name" value="FabZ"/>
    <property type="match status" value="1"/>
</dbReference>
<keyword evidence="4 10" id="KW-0963">Cytoplasm</keyword>
<gene>
    <name evidence="10 11" type="primary">fabZ</name>
    <name evidence="11" type="ORF">RDn1_004</name>
</gene>
<dbReference type="GO" id="GO:0006633">
    <property type="term" value="P:fatty acid biosynthetic process"/>
    <property type="evidence" value="ECO:0007669"/>
    <property type="project" value="UniProtKB-UniRule"/>
</dbReference>
<reference evidence="11 12" key="1">
    <citation type="journal article" date="2019" name="ISME J.">
        <title>Genome analyses of uncultured TG2/ZB3 bacteria in 'Margulisbacteria' specifically attached to ectosymbiotic spirochetes of protists in the termite gut.</title>
        <authorList>
            <person name="Utami Y.D."/>
            <person name="Kuwahara H."/>
            <person name="Igai K."/>
            <person name="Murakami T."/>
            <person name="Sugaya K."/>
            <person name="Morikawa T."/>
            <person name="Nagura Y."/>
            <person name="Yuki M."/>
            <person name="Deevong P."/>
            <person name="Inoue T."/>
            <person name="Kihara K."/>
            <person name="Lo N."/>
            <person name="Yamada A."/>
            <person name="Ohkuma M."/>
            <person name="Hongoh Y."/>
        </authorList>
    </citation>
    <scope>NUCLEOTIDE SEQUENCE [LARGE SCALE GENOMIC DNA]</scope>
    <source>
        <strain evidence="11">RsDinE6-01</strain>
    </source>
</reference>
<evidence type="ECO:0000256" key="7">
    <source>
        <dbReference type="ARBA" id="ARBA00023098"/>
    </source>
</evidence>
<evidence type="ECO:0000313" key="12">
    <source>
        <dbReference type="Proteomes" id="UP000282196"/>
    </source>
</evidence>
<keyword evidence="6 10" id="KW-0441">Lipid A biosynthesis</keyword>
<evidence type="ECO:0000256" key="8">
    <source>
        <dbReference type="ARBA" id="ARBA00023239"/>
    </source>
</evidence>
<dbReference type="GO" id="GO:0005737">
    <property type="term" value="C:cytoplasm"/>
    <property type="evidence" value="ECO:0007669"/>
    <property type="project" value="UniProtKB-SubCell"/>
</dbReference>
<dbReference type="SUPFAM" id="SSF54637">
    <property type="entry name" value="Thioesterase/thiol ester dehydrase-isomerase"/>
    <property type="match status" value="1"/>
</dbReference>
<comment type="caution">
    <text evidence="11">The sequence shown here is derived from an EMBL/GenBank/DDBJ whole genome shotgun (WGS) entry which is preliminary data.</text>
</comment>
<protein>
    <recommendedName>
        <fullName evidence="10">3-hydroxyacyl-[acyl-carrier-protein] dehydratase FabZ</fullName>
        <ecNumber evidence="10">4.2.1.59</ecNumber>
    </recommendedName>
    <alternativeName>
        <fullName evidence="10">(3R)-hydroxymyristoyl-[acyl-carrier-protein] dehydratase</fullName>
        <shortName evidence="10">(3R)-hydroxymyristoyl-ACP dehydrase</shortName>
    </alternativeName>
    <alternativeName>
        <fullName evidence="10">Beta-hydroxyacyl-ACP dehydratase</fullName>
    </alternativeName>
</protein>
<evidence type="ECO:0000313" key="11">
    <source>
        <dbReference type="EMBL" id="GBR77345.1"/>
    </source>
</evidence>
<evidence type="ECO:0000256" key="4">
    <source>
        <dbReference type="ARBA" id="ARBA00022490"/>
    </source>
</evidence>
<keyword evidence="5 10" id="KW-0444">Lipid biosynthesis</keyword>
<proteinExistence type="inferred from homology"/>
<dbReference type="InterPro" id="IPR013114">
    <property type="entry name" value="FabA_FabZ"/>
</dbReference>
<dbReference type="PANTHER" id="PTHR30272">
    <property type="entry name" value="3-HYDROXYACYL-[ACYL-CARRIER-PROTEIN] DEHYDRATASE"/>
    <property type="match status" value="1"/>
</dbReference>
<dbReference type="Pfam" id="PF07977">
    <property type="entry name" value="FabA"/>
    <property type="match status" value="1"/>
</dbReference>
<dbReference type="GO" id="GO:0019171">
    <property type="term" value="F:(3R)-hydroxyacyl-[acyl-carrier-protein] dehydratase activity"/>
    <property type="evidence" value="ECO:0007669"/>
    <property type="project" value="UniProtKB-EC"/>
</dbReference>
<dbReference type="AlphaFoldDB" id="A0A388TLQ8"/>
<evidence type="ECO:0000256" key="5">
    <source>
        <dbReference type="ARBA" id="ARBA00022516"/>
    </source>
</evidence>
<sequence length="143" mass="15941">MDINEIKKLLPHRYPFLLVDRVLEITADSITALKNVTVNEEFFNGHFPEQPIMPGVLQIEALAQVAGIYALSQTGTQKNVTTLFAGVDGVKWKRPVVPGDQLKMVVKVIKMRAPLIVCQGTTYVNDEVACEVAEMKMMIINNK</sequence>
<evidence type="ECO:0000256" key="6">
    <source>
        <dbReference type="ARBA" id="ARBA00022556"/>
    </source>
</evidence>
<dbReference type="Proteomes" id="UP000282196">
    <property type="component" value="Unassembled WGS sequence"/>
</dbReference>
<evidence type="ECO:0000256" key="2">
    <source>
        <dbReference type="ARBA" id="ARBA00004496"/>
    </source>
</evidence>
<dbReference type="EC" id="4.2.1.59" evidence="10"/>
<comment type="function">
    <text evidence="9 10">Involved in unsaturated fatty acids biosynthesis. Catalyzes the dehydration of short chain beta-hydroxyacyl-ACPs and long chain saturated and unsaturated beta-hydroxyacyl-ACPs.</text>
</comment>
<evidence type="ECO:0000256" key="1">
    <source>
        <dbReference type="ARBA" id="ARBA00001055"/>
    </source>
</evidence>
<dbReference type="GO" id="GO:0009245">
    <property type="term" value="P:lipid A biosynthetic process"/>
    <property type="evidence" value="ECO:0007669"/>
    <property type="project" value="UniProtKB-UniRule"/>
</dbReference>
<dbReference type="InterPro" id="IPR029069">
    <property type="entry name" value="HotDog_dom_sf"/>
</dbReference>
<keyword evidence="8 10" id="KW-0456">Lyase</keyword>
<evidence type="ECO:0000256" key="10">
    <source>
        <dbReference type="HAMAP-Rule" id="MF_00406"/>
    </source>
</evidence>
<dbReference type="NCBIfam" id="NF000582">
    <property type="entry name" value="PRK00006.1"/>
    <property type="match status" value="1"/>
</dbReference>
<accession>A0A388TLQ8</accession>
<keyword evidence="7 10" id="KW-0443">Lipid metabolism</keyword>
<dbReference type="EMBL" id="BGZP01000001">
    <property type="protein sequence ID" value="GBR77345.1"/>
    <property type="molecule type" value="Genomic_DNA"/>
</dbReference>
<dbReference type="PANTHER" id="PTHR30272:SF1">
    <property type="entry name" value="3-HYDROXYACYL-[ACYL-CARRIER-PROTEIN] DEHYDRATASE"/>
    <property type="match status" value="1"/>
</dbReference>
<dbReference type="FunFam" id="3.10.129.10:FF:000001">
    <property type="entry name" value="3-hydroxyacyl-[acyl-carrier-protein] dehydratase FabZ"/>
    <property type="match status" value="1"/>
</dbReference>